<dbReference type="Gene3D" id="3.40.630.30">
    <property type="match status" value="1"/>
</dbReference>
<dbReference type="PANTHER" id="PTHR43072">
    <property type="entry name" value="N-ACETYLTRANSFERASE"/>
    <property type="match status" value="1"/>
</dbReference>
<evidence type="ECO:0000259" key="1">
    <source>
        <dbReference type="PROSITE" id="PS51186"/>
    </source>
</evidence>
<keyword evidence="2" id="KW-0808">Transferase</keyword>
<protein>
    <submittedName>
        <fullName evidence="2">Mycothiol acetyltransferase</fullName>
        <ecNumber evidence="2">2.3.1.189</ecNumber>
    </submittedName>
</protein>
<dbReference type="AlphaFoldDB" id="A0A4P6Q4S2"/>
<accession>A0A4P6Q4S2</accession>
<dbReference type="Pfam" id="PF24553">
    <property type="entry name" value="Rv0428c_C"/>
    <property type="match status" value="1"/>
</dbReference>
<proteinExistence type="predicted"/>
<sequence length="275" mass="29835">MVSDVGWVERIGADWPAAEVEIRDGWRLSWNEGVTRRANSAVRLEAGARVEAAEEFYRERGLAPCFQTWPGDEDLDAVLARRGYAEQAATQVLVRDLGEWPPAAHGADVAVAERPGAAWRALWAEAGQPPERVAALHRILDRVPRIGYALEESGAARGCAALSGAWAGVYAMVTRPADRGRGLAGAVLEALLEWARLSGAENAYLMVEADNAAALRVYERAGFSTRCTYRYRVAPGVPREGALPAEYAAIAAERTDEDRAVAAALRSRLSPRARE</sequence>
<dbReference type="InterPro" id="IPR000182">
    <property type="entry name" value="GNAT_dom"/>
</dbReference>
<dbReference type="CDD" id="cd04301">
    <property type="entry name" value="NAT_SF"/>
    <property type="match status" value="1"/>
</dbReference>
<gene>
    <name evidence="2" type="primary">mshD4</name>
    <name evidence="2" type="ORF">EKD16_17510</name>
</gene>
<name>A0A4P6Q4S2_9ACTN</name>
<dbReference type="RefSeq" id="WP_131099302.1">
    <property type="nucleotide sequence ID" value="NZ_CP036455.1"/>
</dbReference>
<dbReference type="GO" id="GO:0035447">
    <property type="term" value="F:mycothiol synthase activity"/>
    <property type="evidence" value="ECO:0007669"/>
    <property type="project" value="UniProtKB-EC"/>
</dbReference>
<evidence type="ECO:0000313" key="3">
    <source>
        <dbReference type="Proteomes" id="UP000292235"/>
    </source>
</evidence>
<dbReference type="KEGG" id="strr:EKD16_17510"/>
<dbReference type="EMBL" id="CP036455">
    <property type="protein sequence ID" value="QBI55270.1"/>
    <property type="molecule type" value="Genomic_DNA"/>
</dbReference>
<feature type="domain" description="N-acetyltransferase" evidence="1">
    <location>
        <begin position="107"/>
        <end position="250"/>
    </location>
</feature>
<dbReference type="PANTHER" id="PTHR43072:SF60">
    <property type="entry name" value="L-2,4-DIAMINOBUTYRIC ACID ACETYLTRANSFERASE"/>
    <property type="match status" value="1"/>
</dbReference>
<dbReference type="InterPro" id="IPR056935">
    <property type="entry name" value="Rv0428c-like_C"/>
</dbReference>
<dbReference type="PROSITE" id="PS51186">
    <property type="entry name" value="GNAT"/>
    <property type="match status" value="1"/>
</dbReference>
<dbReference type="Proteomes" id="UP000292235">
    <property type="component" value="Chromosome"/>
</dbReference>
<keyword evidence="3" id="KW-1185">Reference proteome</keyword>
<dbReference type="OrthoDB" id="5243104at2"/>
<organism evidence="2 3">
    <name type="scientific">Streptomonospora litoralis</name>
    <dbReference type="NCBI Taxonomy" id="2498135"/>
    <lineage>
        <taxon>Bacteria</taxon>
        <taxon>Bacillati</taxon>
        <taxon>Actinomycetota</taxon>
        <taxon>Actinomycetes</taxon>
        <taxon>Streptosporangiales</taxon>
        <taxon>Nocardiopsidaceae</taxon>
        <taxon>Streptomonospora</taxon>
    </lineage>
</organism>
<reference evidence="2 3" key="1">
    <citation type="submission" date="2019-02" db="EMBL/GenBank/DDBJ databases">
        <authorList>
            <person name="Khodamoradi S."/>
            <person name="Hahnke R.L."/>
            <person name="Kaempfer P."/>
            <person name="Schumann P."/>
            <person name="Rohde M."/>
            <person name="Steinert M."/>
            <person name="Luzhetskyy A."/>
            <person name="Wink J."/>
            <person name="Ruckert C."/>
        </authorList>
    </citation>
    <scope>NUCLEOTIDE SEQUENCE [LARGE SCALE GENOMIC DNA]</scope>
    <source>
        <strain evidence="2 3">M2</strain>
    </source>
</reference>
<dbReference type="InterPro" id="IPR016181">
    <property type="entry name" value="Acyl_CoA_acyltransferase"/>
</dbReference>
<dbReference type="SUPFAM" id="SSF55729">
    <property type="entry name" value="Acyl-CoA N-acyltransferases (Nat)"/>
    <property type="match status" value="1"/>
</dbReference>
<evidence type="ECO:0000313" key="2">
    <source>
        <dbReference type="EMBL" id="QBI55270.1"/>
    </source>
</evidence>
<dbReference type="EC" id="2.3.1.189" evidence="2"/>
<keyword evidence="2" id="KW-0012">Acyltransferase</keyword>